<evidence type="ECO:0000259" key="1">
    <source>
        <dbReference type="Pfam" id="PF12697"/>
    </source>
</evidence>
<dbReference type="VEuPathDB" id="FungiDB:H310_03488"/>
<accession>A0A024UIX2</accession>
<dbReference type="OrthoDB" id="2498029at2759"/>
<reference evidence="2" key="1">
    <citation type="submission" date="2013-12" db="EMBL/GenBank/DDBJ databases">
        <title>The Genome Sequence of Aphanomyces invadans NJM9701.</title>
        <authorList>
            <consortium name="The Broad Institute Genomics Platform"/>
            <person name="Russ C."/>
            <person name="Tyler B."/>
            <person name="van West P."/>
            <person name="Dieguez-Uribeondo J."/>
            <person name="Young S.K."/>
            <person name="Zeng Q."/>
            <person name="Gargeya S."/>
            <person name="Fitzgerald M."/>
            <person name="Abouelleil A."/>
            <person name="Alvarado L."/>
            <person name="Chapman S.B."/>
            <person name="Gainer-Dewar J."/>
            <person name="Goldberg J."/>
            <person name="Griggs A."/>
            <person name="Gujja S."/>
            <person name="Hansen M."/>
            <person name="Howarth C."/>
            <person name="Imamovic A."/>
            <person name="Ireland A."/>
            <person name="Larimer J."/>
            <person name="McCowan C."/>
            <person name="Murphy C."/>
            <person name="Pearson M."/>
            <person name="Poon T.W."/>
            <person name="Priest M."/>
            <person name="Roberts A."/>
            <person name="Saif S."/>
            <person name="Shea T."/>
            <person name="Sykes S."/>
            <person name="Wortman J."/>
            <person name="Nusbaum C."/>
            <person name="Birren B."/>
        </authorList>
    </citation>
    <scope>NUCLEOTIDE SEQUENCE [LARGE SCALE GENOMIC DNA]</scope>
    <source>
        <strain evidence="2">NJM9701</strain>
    </source>
</reference>
<dbReference type="GO" id="GO:0016020">
    <property type="term" value="C:membrane"/>
    <property type="evidence" value="ECO:0007669"/>
    <property type="project" value="TreeGrafter"/>
</dbReference>
<proteinExistence type="predicted"/>
<dbReference type="SUPFAM" id="SSF53474">
    <property type="entry name" value="alpha/beta-Hydrolases"/>
    <property type="match status" value="1"/>
</dbReference>
<dbReference type="Gene3D" id="3.40.50.1820">
    <property type="entry name" value="alpha/beta hydrolase"/>
    <property type="match status" value="1"/>
</dbReference>
<name>A0A024UIX2_9STRA</name>
<organism evidence="2">
    <name type="scientific">Aphanomyces invadans</name>
    <dbReference type="NCBI Taxonomy" id="157072"/>
    <lineage>
        <taxon>Eukaryota</taxon>
        <taxon>Sar</taxon>
        <taxon>Stramenopiles</taxon>
        <taxon>Oomycota</taxon>
        <taxon>Saprolegniomycetes</taxon>
        <taxon>Saprolegniales</taxon>
        <taxon>Verrucalvaceae</taxon>
        <taxon>Aphanomyces</taxon>
    </lineage>
</organism>
<dbReference type="PANTHER" id="PTHR43798">
    <property type="entry name" value="MONOACYLGLYCEROL LIPASE"/>
    <property type="match status" value="1"/>
</dbReference>
<sequence length="328" mass="35618">MLATCRRVRATYLGGRDAWSLLKAIGRWNSSMSTVHLANGHAVQFFQSQPDMPSSAPTLVLFHGLASSHHCFKHMWPHLVDKYPIVAFDLPGTAGSDVEAAGSTYTADAVHQALAEAVKIVLDNTATQSVVFVGHSLGGHSALRLTHDFLKEGRQVQGLALLASAALEPYLLMRGLDLIPVALIKKYPNVVMQIFHLLGFADTHPPQEYTYGALRAVTTLYAVLRDEAKAIATANVPTLCVSAEDDPFLTNGVWSDLCDTLHAKVVRYPNGKHNLPKSKATDVARDLNLWIDDTQCSDRPRDAVLSVRVGCRHGVLADTPSPRLSVVG</sequence>
<dbReference type="STRING" id="157072.A0A024UIX2"/>
<dbReference type="RefSeq" id="XP_008865584.1">
    <property type="nucleotide sequence ID" value="XM_008867362.1"/>
</dbReference>
<dbReference type="Pfam" id="PF12697">
    <property type="entry name" value="Abhydrolase_6"/>
    <property type="match status" value="1"/>
</dbReference>
<dbReference type="GeneID" id="20080538"/>
<evidence type="ECO:0000313" key="2">
    <source>
        <dbReference type="EMBL" id="ETW05807.1"/>
    </source>
</evidence>
<dbReference type="PANTHER" id="PTHR43798:SF33">
    <property type="entry name" value="HYDROLASE, PUTATIVE (AFU_ORTHOLOGUE AFUA_2G14860)-RELATED"/>
    <property type="match status" value="1"/>
</dbReference>
<protein>
    <recommendedName>
        <fullName evidence="1">AB hydrolase-1 domain-containing protein</fullName>
    </recommendedName>
</protein>
<dbReference type="InterPro" id="IPR050266">
    <property type="entry name" value="AB_hydrolase_sf"/>
</dbReference>
<dbReference type="InterPro" id="IPR029058">
    <property type="entry name" value="AB_hydrolase_fold"/>
</dbReference>
<dbReference type="EMBL" id="KI913956">
    <property type="protein sequence ID" value="ETW05807.1"/>
    <property type="molecule type" value="Genomic_DNA"/>
</dbReference>
<dbReference type="AlphaFoldDB" id="A0A024UIX2"/>
<gene>
    <name evidence="2" type="ORF">H310_03488</name>
</gene>
<feature type="domain" description="AB hydrolase-1" evidence="1">
    <location>
        <begin position="59"/>
        <end position="278"/>
    </location>
</feature>
<dbReference type="InterPro" id="IPR000073">
    <property type="entry name" value="AB_hydrolase_1"/>
</dbReference>